<keyword evidence="10 11" id="KW-0472">Membrane</keyword>
<keyword evidence="6 11" id="KW-0812">Transmembrane</keyword>
<evidence type="ECO:0000259" key="12">
    <source>
        <dbReference type="PROSITE" id="PS51012"/>
    </source>
</evidence>
<dbReference type="EMBL" id="JACIVI010000008">
    <property type="protein sequence ID" value="MBB1163332.1"/>
    <property type="molecule type" value="Genomic_DNA"/>
</dbReference>
<dbReference type="Pfam" id="PF01061">
    <property type="entry name" value="ABC2_membrane"/>
    <property type="match status" value="1"/>
</dbReference>
<dbReference type="InterPro" id="IPR047817">
    <property type="entry name" value="ABC2_TM_bact-type"/>
</dbReference>
<dbReference type="AlphaFoldDB" id="A0A839HPA5"/>
<evidence type="ECO:0000256" key="8">
    <source>
        <dbReference type="ARBA" id="ARBA00022989"/>
    </source>
</evidence>
<protein>
    <recommendedName>
        <fullName evidence="11">Transport permease protein</fullName>
    </recommendedName>
</protein>
<dbReference type="InterPro" id="IPR000412">
    <property type="entry name" value="ABC_2_transport"/>
</dbReference>
<evidence type="ECO:0000256" key="11">
    <source>
        <dbReference type="RuleBase" id="RU361157"/>
    </source>
</evidence>
<evidence type="ECO:0000256" key="3">
    <source>
        <dbReference type="ARBA" id="ARBA00022448"/>
    </source>
</evidence>
<comment type="subcellular location">
    <subcellularLocation>
        <location evidence="11">Cell inner membrane</location>
        <topology evidence="11">Multi-pass membrane protein</topology>
    </subcellularLocation>
    <subcellularLocation>
        <location evidence="1">Cell membrane</location>
        <topology evidence="1">Multi-pass membrane protein</topology>
    </subcellularLocation>
</comment>
<feature type="transmembrane region" description="Helical" evidence="11">
    <location>
        <begin position="130"/>
        <end position="150"/>
    </location>
</feature>
<keyword evidence="9" id="KW-0625">Polysaccharide transport</keyword>
<keyword evidence="7" id="KW-0972">Capsule biogenesis/degradation</keyword>
<evidence type="ECO:0000256" key="5">
    <source>
        <dbReference type="ARBA" id="ARBA00022597"/>
    </source>
</evidence>
<evidence type="ECO:0000313" key="14">
    <source>
        <dbReference type="Proteomes" id="UP000586093"/>
    </source>
</evidence>
<feature type="transmembrane region" description="Helical" evidence="11">
    <location>
        <begin position="45"/>
        <end position="67"/>
    </location>
</feature>
<comment type="caution">
    <text evidence="11">Lacks conserved residue(s) required for the propagation of feature annotation.</text>
</comment>
<evidence type="ECO:0000256" key="7">
    <source>
        <dbReference type="ARBA" id="ARBA00022903"/>
    </source>
</evidence>
<feature type="transmembrane region" description="Helical" evidence="11">
    <location>
        <begin position="243"/>
        <end position="264"/>
    </location>
</feature>
<accession>A0A839HPA5</accession>
<evidence type="ECO:0000256" key="6">
    <source>
        <dbReference type="ARBA" id="ARBA00022692"/>
    </source>
</evidence>
<comment type="caution">
    <text evidence="13">The sequence shown here is derived from an EMBL/GenBank/DDBJ whole genome shotgun (WGS) entry which is preliminary data.</text>
</comment>
<comment type="similarity">
    <text evidence="2 11">Belongs to the ABC-2 integral membrane protein family.</text>
</comment>
<dbReference type="InterPro" id="IPR013525">
    <property type="entry name" value="ABC2_TM"/>
</dbReference>
<evidence type="ECO:0000256" key="4">
    <source>
        <dbReference type="ARBA" id="ARBA00022475"/>
    </source>
</evidence>
<evidence type="ECO:0000313" key="13">
    <source>
        <dbReference type="EMBL" id="MBB1163332.1"/>
    </source>
</evidence>
<proteinExistence type="inferred from homology"/>
<dbReference type="PANTHER" id="PTHR30413">
    <property type="entry name" value="INNER MEMBRANE TRANSPORT PERMEASE"/>
    <property type="match status" value="1"/>
</dbReference>
<dbReference type="PIRSF" id="PIRSF006648">
    <property type="entry name" value="DrrB"/>
    <property type="match status" value="1"/>
</dbReference>
<dbReference type="PANTHER" id="PTHR30413:SF10">
    <property type="entry name" value="CAPSULE POLYSACCHARIDE EXPORT INNER-MEMBRANE PROTEIN CTRC"/>
    <property type="match status" value="1"/>
</dbReference>
<feature type="domain" description="ABC transmembrane type-2" evidence="12">
    <location>
        <begin position="43"/>
        <end position="267"/>
    </location>
</feature>
<evidence type="ECO:0000256" key="9">
    <source>
        <dbReference type="ARBA" id="ARBA00023047"/>
    </source>
</evidence>
<reference evidence="13 14" key="1">
    <citation type="submission" date="2020-08" db="EMBL/GenBank/DDBJ databases">
        <title>Aquariorum lacteus gen. nov., sp. nov., a new member of the family Comamonadaceae, isolated from freshwater aquarium.</title>
        <authorList>
            <person name="Chun S.-J."/>
        </authorList>
    </citation>
    <scope>NUCLEOTIDE SEQUENCE [LARGE SCALE GENOMIC DNA]</scope>
    <source>
        <strain evidence="13 14">SJAQ100</strain>
    </source>
</reference>
<keyword evidence="4 11" id="KW-1003">Cell membrane</keyword>
<keyword evidence="5" id="KW-0762">Sugar transport</keyword>
<keyword evidence="14" id="KW-1185">Reference proteome</keyword>
<gene>
    <name evidence="13" type="ORF">H4F90_15270</name>
</gene>
<feature type="transmembrane region" description="Helical" evidence="11">
    <location>
        <begin position="162"/>
        <end position="184"/>
    </location>
</feature>
<dbReference type="GO" id="GO:0043190">
    <property type="term" value="C:ATP-binding cassette (ABC) transporter complex"/>
    <property type="evidence" value="ECO:0007669"/>
    <property type="project" value="InterPro"/>
</dbReference>
<dbReference type="GO" id="GO:0015774">
    <property type="term" value="P:polysaccharide transport"/>
    <property type="evidence" value="ECO:0007669"/>
    <property type="project" value="UniProtKB-KW"/>
</dbReference>
<dbReference type="GO" id="GO:0015920">
    <property type="term" value="P:lipopolysaccharide transport"/>
    <property type="evidence" value="ECO:0007669"/>
    <property type="project" value="TreeGrafter"/>
</dbReference>
<keyword evidence="3 11" id="KW-0813">Transport</keyword>
<name>A0A839HPA5_9BURK</name>
<sequence>MSFPAIPLPERLRPTLRLLRRVAVPLWALSQRELKARYAGTRLGTFWALLQPLATLGIYLAVFVLVLHGDRSGTQAREYALFILAGLLPFQTLADGLHRACGSLRQDKPLLEAANFPAAVIPLARVLSSAVPGLLGLLLLALACIVWGPAGGPGAALLALPLIWLGALVLGAGLALWTSLIAVFATDMAEFLGFALTALLFLTPIFYAADQLPPVLAGLLWANPLHHVVEAYRGVLLQAHLPWGHGLALLLWAGLSLGSGLWAFRRVLDAMRDEL</sequence>
<evidence type="ECO:0000256" key="2">
    <source>
        <dbReference type="ARBA" id="ARBA00007783"/>
    </source>
</evidence>
<feature type="transmembrane region" description="Helical" evidence="11">
    <location>
        <begin position="191"/>
        <end position="209"/>
    </location>
</feature>
<evidence type="ECO:0000256" key="1">
    <source>
        <dbReference type="ARBA" id="ARBA00004651"/>
    </source>
</evidence>
<dbReference type="Proteomes" id="UP000586093">
    <property type="component" value="Unassembled WGS sequence"/>
</dbReference>
<evidence type="ECO:0000256" key="10">
    <source>
        <dbReference type="ARBA" id="ARBA00023136"/>
    </source>
</evidence>
<organism evidence="13 14">
    <name type="scientific">Aquariibacter albus</name>
    <dbReference type="NCBI Taxonomy" id="2759899"/>
    <lineage>
        <taxon>Bacteria</taxon>
        <taxon>Pseudomonadati</taxon>
        <taxon>Pseudomonadota</taxon>
        <taxon>Betaproteobacteria</taxon>
        <taxon>Burkholderiales</taxon>
        <taxon>Sphaerotilaceae</taxon>
        <taxon>Aquariibacter</taxon>
    </lineage>
</organism>
<dbReference type="GO" id="GO:0140359">
    <property type="term" value="F:ABC-type transporter activity"/>
    <property type="evidence" value="ECO:0007669"/>
    <property type="project" value="InterPro"/>
</dbReference>
<dbReference type="PROSITE" id="PS51012">
    <property type="entry name" value="ABC_TM2"/>
    <property type="match status" value="1"/>
</dbReference>
<keyword evidence="8 11" id="KW-1133">Transmembrane helix</keyword>
<dbReference type="RefSeq" id="WP_182666158.1">
    <property type="nucleotide sequence ID" value="NZ_JACIVI010000008.1"/>
</dbReference>